<organism evidence="7 9">
    <name type="scientific">Rickenella mellea</name>
    <dbReference type="NCBI Taxonomy" id="50990"/>
    <lineage>
        <taxon>Eukaryota</taxon>
        <taxon>Fungi</taxon>
        <taxon>Dikarya</taxon>
        <taxon>Basidiomycota</taxon>
        <taxon>Agaricomycotina</taxon>
        <taxon>Agaricomycetes</taxon>
        <taxon>Hymenochaetales</taxon>
        <taxon>Rickenellaceae</taxon>
        <taxon>Rickenella</taxon>
    </lineage>
</organism>
<dbReference type="OrthoDB" id="4505683at2759"/>
<accession>A0A4Y7PHC5</accession>
<evidence type="ECO:0000313" key="8">
    <source>
        <dbReference type="EMBL" id="TDL15465.1"/>
    </source>
</evidence>
<reference evidence="7 9" key="1">
    <citation type="submission" date="2018-06" db="EMBL/GenBank/DDBJ databases">
        <title>A transcriptomic atlas of mushroom development highlights an independent origin of complex multicellularity.</title>
        <authorList>
            <consortium name="DOE Joint Genome Institute"/>
            <person name="Krizsan K."/>
            <person name="Almasi E."/>
            <person name="Merenyi Z."/>
            <person name="Sahu N."/>
            <person name="Viragh M."/>
            <person name="Koszo T."/>
            <person name="Mondo S."/>
            <person name="Kiss B."/>
            <person name="Balint B."/>
            <person name="Kues U."/>
            <person name="Barry K."/>
            <person name="Hegedus J.C."/>
            <person name="Henrissat B."/>
            <person name="Johnson J."/>
            <person name="Lipzen A."/>
            <person name="Ohm R."/>
            <person name="Nagy I."/>
            <person name="Pangilinan J."/>
            <person name="Yan J."/>
            <person name="Xiong Y."/>
            <person name="Grigoriev I.V."/>
            <person name="Hibbett D.S."/>
            <person name="Nagy L.G."/>
        </authorList>
    </citation>
    <scope>NUCLEOTIDE SEQUENCE [LARGE SCALE GENOMIC DNA]</scope>
    <source>
        <strain evidence="7 9">SZMC22713</strain>
    </source>
</reference>
<keyword evidence="2" id="KW-0964">Secreted</keyword>
<dbReference type="AlphaFoldDB" id="A0A4Y7PHC5"/>
<evidence type="ECO:0000313" key="9">
    <source>
        <dbReference type="Proteomes" id="UP000294933"/>
    </source>
</evidence>
<dbReference type="Pfam" id="PF05730">
    <property type="entry name" value="CFEM"/>
    <property type="match status" value="1"/>
</dbReference>
<dbReference type="VEuPathDB" id="FungiDB:BD410DRAFT_733758"/>
<keyword evidence="3 5" id="KW-0732">Signal</keyword>
<dbReference type="PROSITE" id="PS52012">
    <property type="entry name" value="CFEM"/>
    <property type="match status" value="1"/>
</dbReference>
<evidence type="ECO:0000259" key="6">
    <source>
        <dbReference type="PROSITE" id="PS52012"/>
    </source>
</evidence>
<evidence type="ECO:0000313" key="7">
    <source>
        <dbReference type="EMBL" id="TDL14675.1"/>
    </source>
</evidence>
<evidence type="ECO:0000256" key="4">
    <source>
        <dbReference type="ARBA" id="ARBA00023157"/>
    </source>
</evidence>
<name>A0A4Y7PHC5_9AGAM</name>
<feature type="signal peptide" evidence="5">
    <location>
        <begin position="1"/>
        <end position="20"/>
    </location>
</feature>
<feature type="chain" id="PRO_5040685258" description="CFEM domain-containing protein" evidence="5">
    <location>
        <begin position="21"/>
        <end position="140"/>
    </location>
</feature>
<dbReference type="EMBL" id="ML170317">
    <property type="protein sequence ID" value="TDL14675.1"/>
    <property type="molecule type" value="Genomic_DNA"/>
</dbReference>
<dbReference type="InterPro" id="IPR008427">
    <property type="entry name" value="Extracellular_membr_CFEM_dom"/>
</dbReference>
<gene>
    <name evidence="8" type="ORF">BD410DRAFT_732697</name>
    <name evidence="7" type="ORF">BD410DRAFT_733758</name>
</gene>
<dbReference type="Proteomes" id="UP000294933">
    <property type="component" value="Unassembled WGS sequence"/>
</dbReference>
<evidence type="ECO:0000256" key="2">
    <source>
        <dbReference type="ARBA" id="ARBA00022525"/>
    </source>
</evidence>
<dbReference type="VEuPathDB" id="FungiDB:BD410DRAFT_732697"/>
<keyword evidence="4" id="KW-1015">Disulfide bond</keyword>
<sequence length="140" mass="14268">MLFITGSLFALAAAASVVLAQNTTSSTVTGSAAPPINTNGLQKCVIPCWTSAAMAAGCNGVTDFRCTCPSTVFNNAALQCLQTNCTESANAIADATRLQQAECASGTTSLVSVHLSGPINTTNKSSPSSIFHQSPPPYPI</sequence>
<feature type="domain" description="CFEM" evidence="6">
    <location>
        <begin position="14"/>
        <end position="130"/>
    </location>
</feature>
<evidence type="ECO:0000256" key="3">
    <source>
        <dbReference type="ARBA" id="ARBA00022729"/>
    </source>
</evidence>
<proteinExistence type="predicted"/>
<evidence type="ECO:0000256" key="5">
    <source>
        <dbReference type="SAM" id="SignalP"/>
    </source>
</evidence>
<dbReference type="EMBL" id="ML170274">
    <property type="protein sequence ID" value="TDL15465.1"/>
    <property type="molecule type" value="Genomic_DNA"/>
</dbReference>
<dbReference type="STRING" id="50990.A0A4Y7PHC5"/>
<dbReference type="GO" id="GO:0005576">
    <property type="term" value="C:extracellular region"/>
    <property type="evidence" value="ECO:0007669"/>
    <property type="project" value="UniProtKB-SubCell"/>
</dbReference>
<keyword evidence="9" id="KW-1185">Reference proteome</keyword>
<protein>
    <recommendedName>
        <fullName evidence="6">CFEM domain-containing protein</fullName>
    </recommendedName>
</protein>
<evidence type="ECO:0000256" key="1">
    <source>
        <dbReference type="ARBA" id="ARBA00004613"/>
    </source>
</evidence>
<comment type="subcellular location">
    <subcellularLocation>
        <location evidence="1">Secreted</location>
    </subcellularLocation>
</comment>